<organism evidence="2 3">
    <name type="scientific">Flavobacterium defluvii</name>
    <dbReference type="NCBI Taxonomy" id="370979"/>
    <lineage>
        <taxon>Bacteria</taxon>
        <taxon>Pseudomonadati</taxon>
        <taxon>Bacteroidota</taxon>
        <taxon>Flavobacteriia</taxon>
        <taxon>Flavobacteriales</taxon>
        <taxon>Flavobacteriaceae</taxon>
        <taxon>Flavobacterium</taxon>
    </lineage>
</organism>
<dbReference type="RefSeq" id="WP_073414431.1">
    <property type="nucleotide sequence ID" value="NZ_FQWC01000002.1"/>
</dbReference>
<keyword evidence="1" id="KW-0472">Membrane</keyword>
<feature type="transmembrane region" description="Helical" evidence="1">
    <location>
        <begin position="130"/>
        <end position="153"/>
    </location>
</feature>
<evidence type="ECO:0000313" key="3">
    <source>
        <dbReference type="Proteomes" id="UP000184071"/>
    </source>
</evidence>
<dbReference type="Proteomes" id="UP000184071">
    <property type="component" value="Unassembled WGS sequence"/>
</dbReference>
<evidence type="ECO:0000313" key="2">
    <source>
        <dbReference type="EMBL" id="SHG29642.1"/>
    </source>
</evidence>
<feature type="transmembrane region" description="Helical" evidence="1">
    <location>
        <begin position="60"/>
        <end position="80"/>
    </location>
</feature>
<keyword evidence="1" id="KW-0812">Transmembrane</keyword>
<dbReference type="AlphaFoldDB" id="A0A1M5IMV1"/>
<protein>
    <recommendedName>
        <fullName evidence="4">DUF2938 domain-containing protein</fullName>
    </recommendedName>
</protein>
<evidence type="ECO:0000256" key="1">
    <source>
        <dbReference type="SAM" id="Phobius"/>
    </source>
</evidence>
<evidence type="ECO:0008006" key="4">
    <source>
        <dbReference type="Google" id="ProtNLM"/>
    </source>
</evidence>
<gene>
    <name evidence="2" type="ORF">SAMN05443663_102455</name>
</gene>
<keyword evidence="1" id="KW-1133">Transmembrane helix</keyword>
<dbReference type="OrthoDB" id="673991at2"/>
<accession>A0A1M5IMV1</accession>
<keyword evidence="3" id="KW-1185">Reference proteome</keyword>
<dbReference type="STRING" id="370979.SAMN05443663_102455"/>
<feature type="transmembrane region" description="Helical" evidence="1">
    <location>
        <begin position="92"/>
        <end position="110"/>
    </location>
</feature>
<reference evidence="3" key="1">
    <citation type="submission" date="2016-11" db="EMBL/GenBank/DDBJ databases">
        <authorList>
            <person name="Varghese N."/>
            <person name="Submissions S."/>
        </authorList>
    </citation>
    <scope>NUCLEOTIDE SEQUENCE [LARGE SCALE GENOMIC DNA]</scope>
    <source>
        <strain evidence="3">DSM 17963</strain>
    </source>
</reference>
<proteinExistence type="predicted"/>
<dbReference type="EMBL" id="FQWC01000002">
    <property type="protein sequence ID" value="SHG29642.1"/>
    <property type="molecule type" value="Genomic_DNA"/>
</dbReference>
<sequence>MIFYIIIQLLLVSIVATSAMTWFSYAVSNAFRELYKEPVLLSYAINKMKIDFSAQSKKNWGWLLHYVIGFLFVLGYHIIWAKGMLPISPLSALILGAVSGVIGIFSWIIIFKMTHHQPPIDFKGYYIQLFFAHVIFAITATAMYSITLTILILTKAYVTV</sequence>
<name>A0A1M5IMV1_9FLAO</name>